<dbReference type="Proteomes" id="UP000814033">
    <property type="component" value="Unassembled WGS sequence"/>
</dbReference>
<evidence type="ECO:0000313" key="2">
    <source>
        <dbReference type="Proteomes" id="UP000814033"/>
    </source>
</evidence>
<reference evidence="1" key="1">
    <citation type="submission" date="2021-02" db="EMBL/GenBank/DDBJ databases">
        <authorList>
            <consortium name="DOE Joint Genome Institute"/>
            <person name="Ahrendt S."/>
            <person name="Looney B.P."/>
            <person name="Miyauchi S."/>
            <person name="Morin E."/>
            <person name="Drula E."/>
            <person name="Courty P.E."/>
            <person name="Chicoki N."/>
            <person name="Fauchery L."/>
            <person name="Kohler A."/>
            <person name="Kuo A."/>
            <person name="Labutti K."/>
            <person name="Pangilinan J."/>
            <person name="Lipzen A."/>
            <person name="Riley R."/>
            <person name="Andreopoulos W."/>
            <person name="He G."/>
            <person name="Johnson J."/>
            <person name="Barry K.W."/>
            <person name="Grigoriev I.V."/>
            <person name="Nagy L."/>
            <person name="Hibbett D."/>
            <person name="Henrissat B."/>
            <person name="Matheny P.B."/>
            <person name="Labbe J."/>
            <person name="Martin F."/>
        </authorList>
    </citation>
    <scope>NUCLEOTIDE SEQUENCE</scope>
    <source>
        <strain evidence="1">FP105234-sp</strain>
    </source>
</reference>
<dbReference type="EMBL" id="MU276103">
    <property type="protein sequence ID" value="KAI0041764.1"/>
    <property type="molecule type" value="Genomic_DNA"/>
</dbReference>
<protein>
    <submittedName>
        <fullName evidence="1">Uncharacterized protein</fullName>
    </submittedName>
</protein>
<organism evidence="1 2">
    <name type="scientific">Auriscalpium vulgare</name>
    <dbReference type="NCBI Taxonomy" id="40419"/>
    <lineage>
        <taxon>Eukaryota</taxon>
        <taxon>Fungi</taxon>
        <taxon>Dikarya</taxon>
        <taxon>Basidiomycota</taxon>
        <taxon>Agaricomycotina</taxon>
        <taxon>Agaricomycetes</taxon>
        <taxon>Russulales</taxon>
        <taxon>Auriscalpiaceae</taxon>
        <taxon>Auriscalpium</taxon>
    </lineage>
</organism>
<keyword evidence="2" id="KW-1185">Reference proteome</keyword>
<gene>
    <name evidence="1" type="ORF">FA95DRAFT_653486</name>
</gene>
<evidence type="ECO:0000313" key="1">
    <source>
        <dbReference type="EMBL" id="KAI0041764.1"/>
    </source>
</evidence>
<reference evidence="1" key="2">
    <citation type="journal article" date="2022" name="New Phytol.">
        <title>Evolutionary transition to the ectomycorrhizal habit in the genomes of a hyperdiverse lineage of mushroom-forming fungi.</title>
        <authorList>
            <person name="Looney B."/>
            <person name="Miyauchi S."/>
            <person name="Morin E."/>
            <person name="Drula E."/>
            <person name="Courty P.E."/>
            <person name="Kohler A."/>
            <person name="Kuo A."/>
            <person name="LaButti K."/>
            <person name="Pangilinan J."/>
            <person name="Lipzen A."/>
            <person name="Riley R."/>
            <person name="Andreopoulos W."/>
            <person name="He G."/>
            <person name="Johnson J."/>
            <person name="Nolan M."/>
            <person name="Tritt A."/>
            <person name="Barry K.W."/>
            <person name="Grigoriev I.V."/>
            <person name="Nagy L.G."/>
            <person name="Hibbett D."/>
            <person name="Henrissat B."/>
            <person name="Matheny P.B."/>
            <person name="Labbe J."/>
            <person name="Martin F.M."/>
        </authorList>
    </citation>
    <scope>NUCLEOTIDE SEQUENCE</scope>
    <source>
        <strain evidence="1">FP105234-sp</strain>
    </source>
</reference>
<sequence length="129" mass="13817">MFRSRASRRCSGNSARGGWRSPGGGGSAAILLSISIRVWRGAAMRGLCVRRVPSGVIPSRGQGELYFDDEEGDDNHALIKLLRDKALSPFGTTLNSEEGSIRVAEASTAMLITSDSNGPRPPADRWTLT</sequence>
<name>A0ACB8RCC1_9AGAM</name>
<comment type="caution">
    <text evidence="1">The sequence shown here is derived from an EMBL/GenBank/DDBJ whole genome shotgun (WGS) entry which is preliminary data.</text>
</comment>
<proteinExistence type="predicted"/>
<accession>A0ACB8RCC1</accession>